<gene>
    <name evidence="1" type="ORF">HS088_TW12G00831</name>
</gene>
<reference evidence="1 2" key="1">
    <citation type="journal article" date="2020" name="Nat. Commun.">
        <title>Genome of Tripterygium wilfordii and identification of cytochrome P450 involved in triptolide biosynthesis.</title>
        <authorList>
            <person name="Tu L."/>
            <person name="Su P."/>
            <person name="Zhang Z."/>
            <person name="Gao L."/>
            <person name="Wang J."/>
            <person name="Hu T."/>
            <person name="Zhou J."/>
            <person name="Zhang Y."/>
            <person name="Zhao Y."/>
            <person name="Liu Y."/>
            <person name="Song Y."/>
            <person name="Tong Y."/>
            <person name="Lu Y."/>
            <person name="Yang J."/>
            <person name="Xu C."/>
            <person name="Jia M."/>
            <person name="Peters R.J."/>
            <person name="Huang L."/>
            <person name="Gao W."/>
        </authorList>
    </citation>
    <scope>NUCLEOTIDE SEQUENCE [LARGE SCALE GENOMIC DNA]</scope>
    <source>
        <strain evidence="2">cv. XIE 37</strain>
        <tissue evidence="1">Leaf</tissue>
    </source>
</reference>
<evidence type="ECO:0000313" key="1">
    <source>
        <dbReference type="EMBL" id="KAF5739622.1"/>
    </source>
</evidence>
<dbReference type="PANTHER" id="PTHR33095">
    <property type="entry name" value="OS07G0619500 PROTEIN"/>
    <property type="match status" value="1"/>
</dbReference>
<dbReference type="PANTHER" id="PTHR33095:SF101">
    <property type="entry name" value="DUF1645 DOMAIN-CONTAINING PROTEIN"/>
    <property type="match status" value="1"/>
</dbReference>
<dbReference type="Proteomes" id="UP000593562">
    <property type="component" value="Unassembled WGS sequence"/>
</dbReference>
<sequence length="318" mass="35530">MTTNHWLNMIHTRNSSKLRPLSNRTELLPLPSNQDKIVQFLQMQKEEEEEASAVAICPSFNSYSCDGLAEVAARVRTEASTSNQQLYDEEDTFEFTTDFDFSSSMMASQIRPVFPVFNRDLMLSDYCFGDEDDLHWNQDHDRDTDFGAGDVEVEDVARARLSLKNMFVDEPDHSSSCSSSEADELDEVPPGTHCFWTPKSPSPSPLPGRCKKSNSTGSCSKRWRFRDLLKRSISDGKAGSLVFVNAEGEKRTRVKASAAATAGGGALKIKVKGETAAAAHKAIYVKNKAAKGGDKRRSYLPYRQELLSFFSHKNFLPF</sequence>
<organism evidence="1 2">
    <name type="scientific">Tripterygium wilfordii</name>
    <name type="common">Thunder God vine</name>
    <dbReference type="NCBI Taxonomy" id="458696"/>
    <lineage>
        <taxon>Eukaryota</taxon>
        <taxon>Viridiplantae</taxon>
        <taxon>Streptophyta</taxon>
        <taxon>Embryophyta</taxon>
        <taxon>Tracheophyta</taxon>
        <taxon>Spermatophyta</taxon>
        <taxon>Magnoliopsida</taxon>
        <taxon>eudicotyledons</taxon>
        <taxon>Gunneridae</taxon>
        <taxon>Pentapetalae</taxon>
        <taxon>rosids</taxon>
        <taxon>fabids</taxon>
        <taxon>Celastrales</taxon>
        <taxon>Celastraceae</taxon>
        <taxon>Tripterygium</taxon>
    </lineage>
</organism>
<dbReference type="InterPro" id="IPR012442">
    <property type="entry name" value="DUF1645_plant"/>
</dbReference>
<dbReference type="FunCoup" id="A0A7J7CZT2">
    <property type="interactions" value="237"/>
</dbReference>
<accession>A0A7J7CZT2</accession>
<proteinExistence type="predicted"/>
<keyword evidence="2" id="KW-1185">Reference proteome</keyword>
<dbReference type="AlphaFoldDB" id="A0A7J7CZT2"/>
<dbReference type="InParanoid" id="A0A7J7CZT2"/>
<dbReference type="EMBL" id="JAAARO010000012">
    <property type="protein sequence ID" value="KAF5739622.1"/>
    <property type="molecule type" value="Genomic_DNA"/>
</dbReference>
<protein>
    <submittedName>
        <fullName evidence="1">Uncharacterized protein</fullName>
    </submittedName>
</protein>
<dbReference type="Pfam" id="PF07816">
    <property type="entry name" value="DUF1645"/>
    <property type="match status" value="1"/>
</dbReference>
<comment type="caution">
    <text evidence="1">The sequence shown here is derived from an EMBL/GenBank/DDBJ whole genome shotgun (WGS) entry which is preliminary data.</text>
</comment>
<name>A0A7J7CZT2_TRIWF</name>
<evidence type="ECO:0000313" key="2">
    <source>
        <dbReference type="Proteomes" id="UP000593562"/>
    </source>
</evidence>